<protein>
    <recommendedName>
        <fullName evidence="2">A to I editase domain-containing protein</fullName>
    </recommendedName>
</protein>
<evidence type="ECO:0000313" key="3">
    <source>
        <dbReference type="EMBL" id="CAK0792328.1"/>
    </source>
</evidence>
<feature type="compositionally biased region" description="Low complexity" evidence="1">
    <location>
        <begin position="432"/>
        <end position="447"/>
    </location>
</feature>
<dbReference type="PANTHER" id="PTHR10910">
    <property type="entry name" value="EUKARYOTE SPECIFIC DSRNA BINDING PROTEIN"/>
    <property type="match status" value="1"/>
</dbReference>
<evidence type="ECO:0000256" key="1">
    <source>
        <dbReference type="SAM" id="MobiDB-lite"/>
    </source>
</evidence>
<dbReference type="SMART" id="SM00552">
    <property type="entry name" value="ADEAMc"/>
    <property type="match status" value="1"/>
</dbReference>
<evidence type="ECO:0000313" key="4">
    <source>
        <dbReference type="Proteomes" id="UP001189429"/>
    </source>
</evidence>
<dbReference type="Proteomes" id="UP001189429">
    <property type="component" value="Unassembled WGS sequence"/>
</dbReference>
<sequence length="504" mass="51987">MATGRGRVVHDCHAEVLCRRAFQRYLLSEMEGPRGEDDAGGERVLARAPGEGRSWELRSGLRLHFYVSALPCGEAALVPISAPPRARWRGSGCGSRAAPPAQRRRRPRRAPRRWSTATARAPSQRAACHRTHARRAGTSTSGASCGTSLGAATPSRSRAPSATACSDKICRWNHVGWQGALLSRLLPKPVAMASIVVGGPLFDEPFVREALYCRAGAAATGLGCPDFRHTLVPFHWSREAMEASGAGLKPNGTKVSTVGLSVAWSPAVGGGGAHERSISRSVGGFFDVLMGHTGERQGLRCDRQGKKASLGGGTSGKGPQAGAPQQLDSWVSPLCKCLMAKDLLRALPRLNGAQLPAAGGPERGGPAADAPEPAAAGPPAPSAPCAAGAATAAAEAAPSAAGAAPDAAAASGAAAASARAEAQPPPAKRARAGVADGAPDGALGGAAAPRTYGWLKEALADPAYRERRRRFHSCDVFVHWRGKQDVDAFPLDLCDLDAAASSQP</sequence>
<dbReference type="Pfam" id="PF02137">
    <property type="entry name" value="A_deamin"/>
    <property type="match status" value="1"/>
</dbReference>
<name>A0ABN9PHB5_9DINO</name>
<feature type="region of interest" description="Disordered" evidence="1">
    <location>
        <begin position="86"/>
        <end position="158"/>
    </location>
</feature>
<reference evidence="3" key="1">
    <citation type="submission" date="2023-10" db="EMBL/GenBank/DDBJ databases">
        <authorList>
            <person name="Chen Y."/>
            <person name="Shah S."/>
            <person name="Dougan E. K."/>
            <person name="Thang M."/>
            <person name="Chan C."/>
        </authorList>
    </citation>
    <scope>NUCLEOTIDE SEQUENCE [LARGE SCALE GENOMIC DNA]</scope>
</reference>
<dbReference type="EMBL" id="CAUYUJ010000756">
    <property type="protein sequence ID" value="CAK0792328.1"/>
    <property type="molecule type" value="Genomic_DNA"/>
</dbReference>
<feature type="compositionally biased region" description="Low complexity" evidence="1">
    <location>
        <begin position="113"/>
        <end position="126"/>
    </location>
</feature>
<organism evidence="3 4">
    <name type="scientific">Prorocentrum cordatum</name>
    <dbReference type="NCBI Taxonomy" id="2364126"/>
    <lineage>
        <taxon>Eukaryota</taxon>
        <taxon>Sar</taxon>
        <taxon>Alveolata</taxon>
        <taxon>Dinophyceae</taxon>
        <taxon>Prorocentrales</taxon>
        <taxon>Prorocentraceae</taxon>
        <taxon>Prorocentrum</taxon>
    </lineage>
</organism>
<accession>A0ABN9PHB5</accession>
<feature type="compositionally biased region" description="Low complexity" evidence="1">
    <location>
        <begin position="356"/>
        <end position="375"/>
    </location>
</feature>
<feature type="region of interest" description="Disordered" evidence="1">
    <location>
        <begin position="355"/>
        <end position="386"/>
    </location>
</feature>
<proteinExistence type="predicted"/>
<gene>
    <name evidence="3" type="ORF">PCOR1329_LOCUS2968</name>
</gene>
<feature type="compositionally biased region" description="Basic residues" evidence="1">
    <location>
        <begin position="102"/>
        <end position="112"/>
    </location>
</feature>
<dbReference type="PROSITE" id="PS50141">
    <property type="entry name" value="A_DEAMIN_EDITASE"/>
    <property type="match status" value="1"/>
</dbReference>
<feature type="region of interest" description="Disordered" evidence="1">
    <location>
        <begin position="297"/>
        <end position="325"/>
    </location>
</feature>
<dbReference type="PANTHER" id="PTHR10910:SF62">
    <property type="entry name" value="AT07585P-RELATED"/>
    <property type="match status" value="1"/>
</dbReference>
<comment type="caution">
    <text evidence="3">The sequence shown here is derived from an EMBL/GenBank/DDBJ whole genome shotgun (WGS) entry which is preliminary data.</text>
</comment>
<feature type="region of interest" description="Disordered" evidence="1">
    <location>
        <begin position="415"/>
        <end position="447"/>
    </location>
</feature>
<evidence type="ECO:0000259" key="2">
    <source>
        <dbReference type="PROSITE" id="PS50141"/>
    </source>
</evidence>
<feature type="domain" description="A to I editase" evidence="2">
    <location>
        <begin position="1"/>
        <end position="308"/>
    </location>
</feature>
<keyword evidence="4" id="KW-1185">Reference proteome</keyword>
<dbReference type="InterPro" id="IPR002466">
    <property type="entry name" value="A_deamin"/>
</dbReference>
<feature type="compositionally biased region" description="Low complexity" evidence="1">
    <location>
        <begin position="136"/>
        <end position="158"/>
    </location>
</feature>